<evidence type="ECO:0000259" key="1">
    <source>
        <dbReference type="PROSITE" id="PS50144"/>
    </source>
</evidence>
<dbReference type="InterPro" id="IPR008974">
    <property type="entry name" value="TRAF-like"/>
</dbReference>
<evidence type="ECO:0000313" key="2">
    <source>
        <dbReference type="Proteomes" id="UP000887569"/>
    </source>
</evidence>
<feature type="domain" description="MATH" evidence="1">
    <location>
        <begin position="20"/>
        <end position="151"/>
    </location>
</feature>
<name>A0A914ZN88_PARUN</name>
<organism evidence="2 3">
    <name type="scientific">Parascaris univalens</name>
    <name type="common">Nematode worm</name>
    <dbReference type="NCBI Taxonomy" id="6257"/>
    <lineage>
        <taxon>Eukaryota</taxon>
        <taxon>Metazoa</taxon>
        <taxon>Ecdysozoa</taxon>
        <taxon>Nematoda</taxon>
        <taxon>Chromadorea</taxon>
        <taxon>Rhabditida</taxon>
        <taxon>Spirurina</taxon>
        <taxon>Ascaridomorpha</taxon>
        <taxon>Ascaridoidea</taxon>
        <taxon>Ascarididae</taxon>
        <taxon>Parascaris</taxon>
    </lineage>
</organism>
<dbReference type="Proteomes" id="UP000887569">
    <property type="component" value="Unplaced"/>
</dbReference>
<dbReference type="WBParaSite" id="PgB10_g064_t01">
    <property type="protein sequence ID" value="PgB10_g064_t01"/>
    <property type="gene ID" value="PgB10_g064"/>
</dbReference>
<protein>
    <submittedName>
        <fullName evidence="3">MATH domain-containing protein</fullName>
    </submittedName>
</protein>
<keyword evidence="2" id="KW-1185">Reference proteome</keyword>
<proteinExistence type="predicted"/>
<dbReference type="AlphaFoldDB" id="A0A914ZN88"/>
<dbReference type="InterPro" id="IPR002083">
    <property type="entry name" value="MATH/TRAF_dom"/>
</dbReference>
<dbReference type="CDD" id="cd00121">
    <property type="entry name" value="MATH"/>
    <property type="match status" value="1"/>
</dbReference>
<dbReference type="Pfam" id="PF22486">
    <property type="entry name" value="MATH_2"/>
    <property type="match status" value="1"/>
</dbReference>
<evidence type="ECO:0000313" key="3">
    <source>
        <dbReference type="WBParaSite" id="PgB10_g064_t01"/>
    </source>
</evidence>
<dbReference type="PROSITE" id="PS50144">
    <property type="entry name" value="MATH"/>
    <property type="match status" value="1"/>
</dbReference>
<dbReference type="SUPFAM" id="SSF49599">
    <property type="entry name" value="TRAF domain-like"/>
    <property type="match status" value="1"/>
</dbReference>
<dbReference type="Gene3D" id="2.60.210.10">
    <property type="entry name" value="Apoptosis, Tumor Necrosis Factor Receptor Associated Protein 2, Chain A"/>
    <property type="match status" value="1"/>
</dbReference>
<reference evidence="3" key="1">
    <citation type="submission" date="2022-11" db="UniProtKB">
        <authorList>
            <consortium name="WormBaseParasite"/>
        </authorList>
    </citation>
    <scope>IDENTIFICATION</scope>
</reference>
<sequence>RQCLNYTLELIGICNEMTLPVTIRYDLRDIITFAKGTSVRSSEWAVVNGIPFRIYCEPISERQHDWLSGYLGVYLDCFCDSKAASTSVDVKYTLRIVSQNGGEDIVKGPKIDKFDVEFPAKGSSHIINFSQLLQPNSGFVCNNAVRIEIDVEPLKVLWIC</sequence>
<accession>A0A914ZN88</accession>